<dbReference type="InterPro" id="IPR000250">
    <property type="entry name" value="Peptidase_G1"/>
</dbReference>
<proteinExistence type="predicted"/>
<dbReference type="Gene3D" id="2.60.120.700">
    <property type="entry name" value="Peptidase G1"/>
    <property type="match status" value="1"/>
</dbReference>
<protein>
    <submittedName>
        <fullName evidence="2">Uncharacterized protein</fullName>
    </submittedName>
</protein>
<comment type="caution">
    <text evidence="2">The sequence shown here is derived from an EMBL/GenBank/DDBJ whole genome shotgun (WGS) entry which is preliminary data.</text>
</comment>
<evidence type="ECO:0000313" key="2">
    <source>
        <dbReference type="EMBL" id="GAA0365796.1"/>
    </source>
</evidence>
<dbReference type="Pfam" id="PF01828">
    <property type="entry name" value="Peptidase_A4"/>
    <property type="match status" value="1"/>
</dbReference>
<accession>A0ABN0XJD4</accession>
<name>A0ABN0XJD4_9ACTN</name>
<dbReference type="InterPro" id="IPR013320">
    <property type="entry name" value="ConA-like_dom_sf"/>
</dbReference>
<evidence type="ECO:0000313" key="3">
    <source>
        <dbReference type="Proteomes" id="UP001501822"/>
    </source>
</evidence>
<keyword evidence="3" id="KW-1185">Reference proteome</keyword>
<gene>
    <name evidence="2" type="ORF">GCM10010151_64660</name>
</gene>
<feature type="signal peptide" evidence="1">
    <location>
        <begin position="1"/>
        <end position="27"/>
    </location>
</feature>
<keyword evidence="1" id="KW-0732">Signal</keyword>
<reference evidence="2 3" key="1">
    <citation type="journal article" date="2019" name="Int. J. Syst. Evol. Microbiol.">
        <title>The Global Catalogue of Microorganisms (GCM) 10K type strain sequencing project: providing services to taxonomists for standard genome sequencing and annotation.</title>
        <authorList>
            <consortium name="The Broad Institute Genomics Platform"/>
            <consortium name="The Broad Institute Genome Sequencing Center for Infectious Disease"/>
            <person name="Wu L."/>
            <person name="Ma J."/>
        </authorList>
    </citation>
    <scope>NUCLEOTIDE SEQUENCE [LARGE SCALE GENOMIC DNA]</scope>
    <source>
        <strain evidence="2 3">JCM 3146</strain>
    </source>
</reference>
<sequence length="275" mass="29744">MRPTKWGIVSGTALSVVSLTAATPAPASGGADSAATRCRQIPVIDTYHTDSAGRRSAAPSANSSTTRVYEVYGGPMSVTVPPKAWNPVTASDTEIQRYGLYPRPKSPAQRRIWEEMYSHVTSWVVPDMCATNVHAAAPKYPTAHAPVWSGAVARKVKKAPAFTGASYIFDEPSFDGVCKGASSYNIWSGLGGVKYGRLMQNGVDNIAGKGPNDDYAWWEVLSDDPKKSLPEMKVKNFSVKAGDRVFAGTSYYAPKKQVSFSFYNYRTRKAVTLGP</sequence>
<dbReference type="EMBL" id="BAAABM010000066">
    <property type="protein sequence ID" value="GAA0365796.1"/>
    <property type="molecule type" value="Genomic_DNA"/>
</dbReference>
<dbReference type="InterPro" id="IPR038656">
    <property type="entry name" value="Peptidase_G1_sf"/>
</dbReference>
<organism evidence="2 3">
    <name type="scientific">Actinoallomurus spadix</name>
    <dbReference type="NCBI Taxonomy" id="79912"/>
    <lineage>
        <taxon>Bacteria</taxon>
        <taxon>Bacillati</taxon>
        <taxon>Actinomycetota</taxon>
        <taxon>Actinomycetes</taxon>
        <taxon>Streptosporangiales</taxon>
        <taxon>Thermomonosporaceae</taxon>
        <taxon>Actinoallomurus</taxon>
    </lineage>
</organism>
<dbReference type="Proteomes" id="UP001501822">
    <property type="component" value="Unassembled WGS sequence"/>
</dbReference>
<evidence type="ECO:0000256" key="1">
    <source>
        <dbReference type="SAM" id="SignalP"/>
    </source>
</evidence>
<dbReference type="SUPFAM" id="SSF49899">
    <property type="entry name" value="Concanavalin A-like lectins/glucanases"/>
    <property type="match status" value="1"/>
</dbReference>
<feature type="chain" id="PRO_5047359337" evidence="1">
    <location>
        <begin position="28"/>
        <end position="275"/>
    </location>
</feature>